<feature type="transmembrane region" description="Helical" evidence="1">
    <location>
        <begin position="26"/>
        <end position="47"/>
    </location>
</feature>
<gene>
    <name evidence="2" type="ORF">I3842_15G147900</name>
</gene>
<keyword evidence="1" id="KW-0812">Transmembrane</keyword>
<dbReference type="EMBL" id="CM031839">
    <property type="protein sequence ID" value="KAG6676367.1"/>
    <property type="molecule type" value="Genomic_DNA"/>
</dbReference>
<keyword evidence="1" id="KW-1133">Transmembrane helix</keyword>
<proteinExistence type="predicted"/>
<protein>
    <submittedName>
        <fullName evidence="2">Uncharacterized protein</fullName>
    </submittedName>
</protein>
<comment type="caution">
    <text evidence="2">The sequence shown here is derived from an EMBL/GenBank/DDBJ whole genome shotgun (WGS) entry which is preliminary data.</text>
</comment>
<keyword evidence="1" id="KW-0472">Membrane</keyword>
<dbReference type="AlphaFoldDB" id="A0A922AET6"/>
<evidence type="ECO:0000256" key="1">
    <source>
        <dbReference type="SAM" id="Phobius"/>
    </source>
</evidence>
<name>A0A922AET6_CARIL</name>
<accession>A0A922AET6</accession>
<sequence length="67" mass="7385">MLTNRFQAVTAPSRALSSLVSPLECLFLAIMAGNASCLNAWVVALLFSSNGYWVLEAEELVHIPNWF</sequence>
<organism evidence="2 3">
    <name type="scientific">Carya illinoinensis</name>
    <name type="common">Pecan</name>
    <dbReference type="NCBI Taxonomy" id="32201"/>
    <lineage>
        <taxon>Eukaryota</taxon>
        <taxon>Viridiplantae</taxon>
        <taxon>Streptophyta</taxon>
        <taxon>Embryophyta</taxon>
        <taxon>Tracheophyta</taxon>
        <taxon>Spermatophyta</taxon>
        <taxon>Magnoliopsida</taxon>
        <taxon>eudicotyledons</taxon>
        <taxon>Gunneridae</taxon>
        <taxon>Pentapetalae</taxon>
        <taxon>rosids</taxon>
        <taxon>fabids</taxon>
        <taxon>Fagales</taxon>
        <taxon>Juglandaceae</taxon>
        <taxon>Carya</taxon>
    </lineage>
</organism>
<evidence type="ECO:0000313" key="3">
    <source>
        <dbReference type="Proteomes" id="UP000811246"/>
    </source>
</evidence>
<reference evidence="2" key="1">
    <citation type="submission" date="2021-01" db="EMBL/GenBank/DDBJ databases">
        <authorList>
            <person name="Lovell J.T."/>
            <person name="Bentley N."/>
            <person name="Bhattarai G."/>
            <person name="Jenkins J.W."/>
            <person name="Sreedasyam A."/>
            <person name="Alarcon Y."/>
            <person name="Bock C."/>
            <person name="Boston L."/>
            <person name="Carlson J."/>
            <person name="Cervantes K."/>
            <person name="Clermont K."/>
            <person name="Krom N."/>
            <person name="Kubenka K."/>
            <person name="Mamidi S."/>
            <person name="Mattison C."/>
            <person name="Monteros M."/>
            <person name="Pisani C."/>
            <person name="Plott C."/>
            <person name="Rajasekar S."/>
            <person name="Rhein H.S."/>
            <person name="Rohla C."/>
            <person name="Song M."/>
            <person name="Hilaire R.S."/>
            <person name="Shu S."/>
            <person name="Wells L."/>
            <person name="Wang X."/>
            <person name="Webber J."/>
            <person name="Heerema R.J."/>
            <person name="Klein P."/>
            <person name="Conner P."/>
            <person name="Grauke L."/>
            <person name="Grimwood J."/>
            <person name="Schmutz J."/>
            <person name="Randall J.J."/>
        </authorList>
    </citation>
    <scope>NUCLEOTIDE SEQUENCE</scope>
    <source>
        <tissue evidence="2">Leaf</tissue>
    </source>
</reference>
<dbReference type="Proteomes" id="UP000811246">
    <property type="component" value="Chromosome 15"/>
</dbReference>
<evidence type="ECO:0000313" key="2">
    <source>
        <dbReference type="EMBL" id="KAG6676367.1"/>
    </source>
</evidence>